<dbReference type="SMART" id="SM00987">
    <property type="entry name" value="UreE_C"/>
    <property type="match status" value="1"/>
</dbReference>
<organism evidence="13 14">
    <name type="scientific">Pacificimonas aurantium</name>
    <dbReference type="NCBI Taxonomy" id="1250540"/>
    <lineage>
        <taxon>Bacteria</taxon>
        <taxon>Pseudomonadati</taxon>
        <taxon>Pseudomonadota</taxon>
        <taxon>Alphaproteobacteria</taxon>
        <taxon>Sphingomonadales</taxon>
        <taxon>Sphingosinicellaceae</taxon>
        <taxon>Pacificimonas</taxon>
    </lineage>
</organism>
<feature type="domain" description="Uracil-DNA glycosylase-like" evidence="12">
    <location>
        <begin position="121"/>
        <end position="271"/>
    </location>
</feature>
<keyword evidence="5" id="KW-0004">4Fe-4S</keyword>
<evidence type="ECO:0000313" key="13">
    <source>
        <dbReference type="EMBL" id="MBZ6379905.1"/>
    </source>
</evidence>
<keyword evidence="9" id="KW-0408">Iron</keyword>
<keyword evidence="11" id="KW-0234">DNA repair</keyword>
<evidence type="ECO:0000256" key="9">
    <source>
        <dbReference type="ARBA" id="ARBA00023004"/>
    </source>
</evidence>
<comment type="catalytic activity">
    <reaction evidence="1">
        <text>Hydrolyzes single-stranded DNA or mismatched double-stranded DNA and polynucleotides, releasing free uracil.</text>
        <dbReference type="EC" id="3.2.2.27"/>
    </reaction>
</comment>
<dbReference type="SUPFAM" id="SSF52141">
    <property type="entry name" value="Uracil-DNA glycosylase-like"/>
    <property type="match status" value="1"/>
</dbReference>
<keyword evidence="10" id="KW-0411">Iron-sulfur</keyword>
<dbReference type="Proteomes" id="UP000824621">
    <property type="component" value="Unassembled WGS sequence"/>
</dbReference>
<accession>A0ABS7WNB9</accession>
<dbReference type="EC" id="3.2.2.27" evidence="3"/>
<comment type="similarity">
    <text evidence="2">Belongs to the uracil-DNA glycosylase (UDG) superfamily. Type 4 (UDGa) family.</text>
</comment>
<evidence type="ECO:0000313" key="14">
    <source>
        <dbReference type="Proteomes" id="UP000824621"/>
    </source>
</evidence>
<evidence type="ECO:0000256" key="3">
    <source>
        <dbReference type="ARBA" id="ARBA00012030"/>
    </source>
</evidence>
<dbReference type="InterPro" id="IPR051536">
    <property type="entry name" value="UDG_Type-4/5"/>
</dbReference>
<keyword evidence="14" id="KW-1185">Reference proteome</keyword>
<dbReference type="RefSeq" id="WP_207790625.1">
    <property type="nucleotide sequence ID" value="NZ_JAGSGB010000004.1"/>
</dbReference>
<evidence type="ECO:0000256" key="5">
    <source>
        <dbReference type="ARBA" id="ARBA00022485"/>
    </source>
</evidence>
<keyword evidence="8" id="KW-0378">Hydrolase</keyword>
<proteinExistence type="inferred from homology"/>
<keyword evidence="7" id="KW-0227">DNA damage</keyword>
<name>A0ABS7WNB9_9SPHN</name>
<dbReference type="NCBIfam" id="TIGR00758">
    <property type="entry name" value="UDG_fam4"/>
    <property type="match status" value="1"/>
</dbReference>
<dbReference type="EMBL" id="JAGSGB010000004">
    <property type="protein sequence ID" value="MBZ6379905.1"/>
    <property type="molecule type" value="Genomic_DNA"/>
</dbReference>
<evidence type="ECO:0000256" key="8">
    <source>
        <dbReference type="ARBA" id="ARBA00022801"/>
    </source>
</evidence>
<evidence type="ECO:0000256" key="6">
    <source>
        <dbReference type="ARBA" id="ARBA00022723"/>
    </source>
</evidence>
<evidence type="ECO:0000256" key="7">
    <source>
        <dbReference type="ARBA" id="ARBA00022763"/>
    </source>
</evidence>
<keyword evidence="6" id="KW-0479">Metal-binding</keyword>
<dbReference type="PANTHER" id="PTHR33693">
    <property type="entry name" value="TYPE-5 URACIL-DNA GLYCOSYLASE"/>
    <property type="match status" value="1"/>
</dbReference>
<dbReference type="Gene3D" id="3.40.470.10">
    <property type="entry name" value="Uracil-DNA glycosylase-like domain"/>
    <property type="match status" value="1"/>
</dbReference>
<dbReference type="SMART" id="SM00986">
    <property type="entry name" value="UDG"/>
    <property type="match status" value="1"/>
</dbReference>
<comment type="caution">
    <text evidence="13">The sequence shown here is derived from an EMBL/GenBank/DDBJ whole genome shotgun (WGS) entry which is preliminary data.</text>
</comment>
<dbReference type="Pfam" id="PF03167">
    <property type="entry name" value="UDG"/>
    <property type="match status" value="1"/>
</dbReference>
<dbReference type="PANTHER" id="PTHR33693:SF1">
    <property type="entry name" value="TYPE-4 URACIL-DNA GLYCOSYLASE"/>
    <property type="match status" value="1"/>
</dbReference>
<reference evidence="13 14" key="1">
    <citation type="submission" date="2021-04" db="EMBL/GenBank/DDBJ databases">
        <authorList>
            <person name="Pira H."/>
            <person name="Risdian C."/>
            <person name="Wink J."/>
        </authorList>
    </citation>
    <scope>NUCLEOTIDE SEQUENCE [LARGE SCALE GENOMIC DNA]</scope>
    <source>
        <strain evidence="13 14">DSM 107782</strain>
    </source>
</reference>
<dbReference type="InterPro" id="IPR005122">
    <property type="entry name" value="Uracil-DNA_glycosylase-like"/>
</dbReference>
<protein>
    <recommendedName>
        <fullName evidence="4">Type-4 uracil-DNA glycosylase</fullName>
        <ecNumber evidence="3">3.2.2.27</ecNumber>
    </recommendedName>
</protein>
<evidence type="ECO:0000259" key="12">
    <source>
        <dbReference type="SMART" id="SM00986"/>
    </source>
</evidence>
<evidence type="ECO:0000256" key="1">
    <source>
        <dbReference type="ARBA" id="ARBA00001400"/>
    </source>
</evidence>
<evidence type="ECO:0000256" key="4">
    <source>
        <dbReference type="ARBA" id="ARBA00019403"/>
    </source>
</evidence>
<dbReference type="InterPro" id="IPR005273">
    <property type="entry name" value="Ura-DNA_glyco_family4"/>
</dbReference>
<sequence>MTTEPPPDPMIDARTAAAALRWLSDSGADVLAADAAGNWLDAPVRLSAPRAVAPGMDTGSAAERGAGMPGAEAIPVVRADPRAEPPRPVRIDLKAKTLAELRAESETLEIAARRPRAPLVFADGNPDSGVMIVGEAPGAEEERQGRPFVGPAGQLLDRMLGAIGLDREQVYITNLSLWRPVGNRVPSAQEAAELLPVLHRHIALVKPRALLAVGGASAKALLETTSGIMRIRGRWQDIEADGHKVPVMPTFHPAYLLREPVQKRLAWRDLLAFSARIS</sequence>
<evidence type="ECO:0000256" key="2">
    <source>
        <dbReference type="ARBA" id="ARBA00006521"/>
    </source>
</evidence>
<gene>
    <name evidence="13" type="ORF">KCN53_14845</name>
</gene>
<dbReference type="CDD" id="cd10030">
    <property type="entry name" value="UDG-F4_TTUDGA_SPO1dp_like"/>
    <property type="match status" value="1"/>
</dbReference>
<evidence type="ECO:0000256" key="11">
    <source>
        <dbReference type="ARBA" id="ARBA00023204"/>
    </source>
</evidence>
<dbReference type="InterPro" id="IPR036895">
    <property type="entry name" value="Uracil-DNA_glycosylase-like_sf"/>
</dbReference>
<evidence type="ECO:0000256" key="10">
    <source>
        <dbReference type="ARBA" id="ARBA00023014"/>
    </source>
</evidence>